<keyword evidence="1" id="KW-0285">Flavoprotein</keyword>
<dbReference type="PANTHER" id="PTHR23026:SF90">
    <property type="entry name" value="IODOTYROSINE DEIODINASE 1"/>
    <property type="match status" value="1"/>
</dbReference>
<accession>A0A975RMK7</accession>
<dbReference type="SUPFAM" id="SSF55469">
    <property type="entry name" value="FMN-dependent nitroreductase-like"/>
    <property type="match status" value="1"/>
</dbReference>
<proteinExistence type="predicted"/>
<dbReference type="RefSeq" id="WP_215621584.1">
    <property type="nucleotide sequence ID" value="NZ_CP076134.1"/>
</dbReference>
<dbReference type="EMBL" id="CP076134">
    <property type="protein sequence ID" value="QWG12808.1"/>
    <property type="molecule type" value="Genomic_DNA"/>
</dbReference>
<reference evidence="5" key="1">
    <citation type="submission" date="2021-06" db="EMBL/GenBank/DDBJ databases">
        <title>Bradyrhizobium sp. S2-20-1 Genome sequencing.</title>
        <authorList>
            <person name="Jin L."/>
        </authorList>
    </citation>
    <scope>NUCLEOTIDE SEQUENCE</scope>
    <source>
        <strain evidence="5">S2-20-1</strain>
    </source>
</reference>
<dbReference type="AlphaFoldDB" id="A0A975RMK7"/>
<dbReference type="InterPro" id="IPR029479">
    <property type="entry name" value="Nitroreductase"/>
</dbReference>
<keyword evidence="3" id="KW-0560">Oxidoreductase</keyword>
<dbReference type="InterPro" id="IPR000415">
    <property type="entry name" value="Nitroreductase-like"/>
</dbReference>
<dbReference type="InterPro" id="IPR050627">
    <property type="entry name" value="Nitroreductase/BluB"/>
</dbReference>
<keyword evidence="2" id="KW-0288">FMN</keyword>
<dbReference type="Gene3D" id="3.40.109.10">
    <property type="entry name" value="NADH Oxidase"/>
    <property type="match status" value="1"/>
</dbReference>
<protein>
    <submittedName>
        <fullName evidence="5">Nitroreductase</fullName>
    </submittedName>
</protein>
<dbReference type="CDD" id="cd02136">
    <property type="entry name" value="PnbA_NfnB-like"/>
    <property type="match status" value="1"/>
</dbReference>
<name>A0A975RMK7_9BRAD</name>
<evidence type="ECO:0000256" key="1">
    <source>
        <dbReference type="ARBA" id="ARBA00022630"/>
    </source>
</evidence>
<organism evidence="5 6">
    <name type="scientific">Bradyrhizobium sediminis</name>
    <dbReference type="NCBI Taxonomy" id="2840469"/>
    <lineage>
        <taxon>Bacteria</taxon>
        <taxon>Pseudomonadati</taxon>
        <taxon>Pseudomonadota</taxon>
        <taxon>Alphaproteobacteria</taxon>
        <taxon>Hyphomicrobiales</taxon>
        <taxon>Nitrobacteraceae</taxon>
        <taxon>Bradyrhizobium</taxon>
    </lineage>
</organism>
<dbReference type="Pfam" id="PF00881">
    <property type="entry name" value="Nitroreductase"/>
    <property type="match status" value="1"/>
</dbReference>
<dbReference type="PANTHER" id="PTHR23026">
    <property type="entry name" value="NADPH NITROREDUCTASE"/>
    <property type="match status" value="1"/>
</dbReference>
<sequence>MADAVAKAPKAHYAAEDRIGVLEELLNERYSVRAFLPQPVPRETIEHVLTVAQRTASWCNSQPWQVLIASGEAKERFRKLIYKEAASGAEDGHDFPPPREYLGVYLERRRESGFQLYNTLGIARGDKAAYARQALENYNFFGAPHVAIVHTDEPLGVYGAVDCGAYVGNFMLAAQALGLGTIPQAALARHSGLIRSHFKLGDDRRVVCGISFGYADHAHKVNSYRTSRASIADTVTFVDE</sequence>
<evidence type="ECO:0000259" key="4">
    <source>
        <dbReference type="Pfam" id="PF00881"/>
    </source>
</evidence>
<evidence type="ECO:0000256" key="3">
    <source>
        <dbReference type="ARBA" id="ARBA00023002"/>
    </source>
</evidence>
<evidence type="ECO:0000313" key="6">
    <source>
        <dbReference type="Proteomes" id="UP000680839"/>
    </source>
</evidence>
<evidence type="ECO:0000256" key="2">
    <source>
        <dbReference type="ARBA" id="ARBA00022643"/>
    </source>
</evidence>
<evidence type="ECO:0000313" key="5">
    <source>
        <dbReference type="EMBL" id="QWG12808.1"/>
    </source>
</evidence>
<feature type="domain" description="Nitroreductase" evidence="4">
    <location>
        <begin position="28"/>
        <end position="214"/>
    </location>
</feature>
<dbReference type="Proteomes" id="UP000680839">
    <property type="component" value="Chromosome"/>
</dbReference>
<gene>
    <name evidence="5" type="ORF">KMZ29_24490</name>
</gene>
<dbReference type="GO" id="GO:0016491">
    <property type="term" value="F:oxidoreductase activity"/>
    <property type="evidence" value="ECO:0007669"/>
    <property type="project" value="UniProtKB-KW"/>
</dbReference>